<dbReference type="NCBIfam" id="TIGR00099">
    <property type="entry name" value="Cof-subfamily"/>
    <property type="match status" value="1"/>
</dbReference>
<dbReference type="EMBL" id="RBZO01000013">
    <property type="protein sequence ID" value="RKQ15528.1"/>
    <property type="molecule type" value="Genomic_DNA"/>
</dbReference>
<dbReference type="SFLD" id="SFLDG01140">
    <property type="entry name" value="C2.B:_Phosphomannomutase_and_P"/>
    <property type="match status" value="1"/>
</dbReference>
<dbReference type="InterPro" id="IPR000150">
    <property type="entry name" value="Cof"/>
</dbReference>
<dbReference type="Gene3D" id="3.30.1240.10">
    <property type="match status" value="1"/>
</dbReference>
<organism evidence="1 2">
    <name type="scientific">Oceanobacillus bengalensis</name>
    <dbReference type="NCBI Taxonomy" id="1435466"/>
    <lineage>
        <taxon>Bacteria</taxon>
        <taxon>Bacillati</taxon>
        <taxon>Bacillota</taxon>
        <taxon>Bacilli</taxon>
        <taxon>Bacillales</taxon>
        <taxon>Bacillaceae</taxon>
        <taxon>Oceanobacillus</taxon>
    </lineage>
</organism>
<dbReference type="PANTHER" id="PTHR10000">
    <property type="entry name" value="PHOSPHOSERINE PHOSPHATASE"/>
    <property type="match status" value="1"/>
</dbReference>
<name>A0A494YZE0_9BACI</name>
<proteinExistence type="predicted"/>
<keyword evidence="1" id="KW-0378">Hydrolase</keyword>
<accession>A0A494YZE0</accession>
<dbReference type="InterPro" id="IPR006379">
    <property type="entry name" value="HAD-SF_hydro_IIB"/>
</dbReference>
<sequence>MNVRAAFIDMDGTLLTTSNEISRRNAEAIYELINQGVHVFLATGRQYEITVPYHRALGLTTPMICLNGASIHDGLTGKAIQIKPISLDKDRLHVVTSQVPCDIVVHTATGLYCNQINVEIDGWIKEGQVPPRYVGDLSQANYQDVLKYSIKTGSRESELSELFIEEADIINWNDGFEIVARGVSKWAAIQSILKLYQINPANVVTFGDGPNDIQMLRHAGTGVAMANAEPEVKAVADFVTGHHERDGLAVFIERYLIQTFAI</sequence>
<dbReference type="GO" id="GO:0000287">
    <property type="term" value="F:magnesium ion binding"/>
    <property type="evidence" value="ECO:0007669"/>
    <property type="project" value="TreeGrafter"/>
</dbReference>
<dbReference type="SFLD" id="SFLDS00003">
    <property type="entry name" value="Haloacid_Dehalogenase"/>
    <property type="match status" value="1"/>
</dbReference>
<comment type="caution">
    <text evidence="1">The sequence shown here is derived from an EMBL/GenBank/DDBJ whole genome shotgun (WGS) entry which is preliminary data.</text>
</comment>
<dbReference type="SUPFAM" id="SSF56784">
    <property type="entry name" value="HAD-like"/>
    <property type="match status" value="1"/>
</dbReference>
<dbReference type="PANTHER" id="PTHR10000:SF8">
    <property type="entry name" value="HAD SUPERFAMILY HYDROLASE-LIKE, TYPE 3"/>
    <property type="match status" value="1"/>
</dbReference>
<evidence type="ECO:0000313" key="1">
    <source>
        <dbReference type="EMBL" id="RKQ15528.1"/>
    </source>
</evidence>
<protein>
    <submittedName>
        <fullName evidence="1">HAD family hydrolase</fullName>
    </submittedName>
</protein>
<dbReference type="GO" id="GO:0016791">
    <property type="term" value="F:phosphatase activity"/>
    <property type="evidence" value="ECO:0007669"/>
    <property type="project" value="TreeGrafter"/>
</dbReference>
<dbReference type="Proteomes" id="UP000281813">
    <property type="component" value="Unassembled WGS sequence"/>
</dbReference>
<gene>
    <name evidence="1" type="ORF">D8M05_09670</name>
</gene>
<dbReference type="PROSITE" id="PS01229">
    <property type="entry name" value="COF_2"/>
    <property type="match status" value="1"/>
</dbReference>
<dbReference type="GO" id="GO:0005829">
    <property type="term" value="C:cytosol"/>
    <property type="evidence" value="ECO:0007669"/>
    <property type="project" value="TreeGrafter"/>
</dbReference>
<dbReference type="PROSITE" id="PS01228">
    <property type="entry name" value="COF_1"/>
    <property type="match status" value="1"/>
</dbReference>
<dbReference type="AlphaFoldDB" id="A0A494YZE0"/>
<dbReference type="InterPro" id="IPR036412">
    <property type="entry name" value="HAD-like_sf"/>
</dbReference>
<dbReference type="NCBIfam" id="TIGR01484">
    <property type="entry name" value="HAD-SF-IIB"/>
    <property type="match status" value="1"/>
</dbReference>
<keyword evidence="2" id="KW-1185">Reference proteome</keyword>
<dbReference type="RefSeq" id="WP_121131245.1">
    <property type="nucleotide sequence ID" value="NZ_JBHUFK010000043.1"/>
</dbReference>
<dbReference type="OrthoDB" id="9790031at2"/>
<evidence type="ECO:0000313" key="2">
    <source>
        <dbReference type="Proteomes" id="UP000281813"/>
    </source>
</evidence>
<dbReference type="Gene3D" id="3.40.50.1000">
    <property type="entry name" value="HAD superfamily/HAD-like"/>
    <property type="match status" value="1"/>
</dbReference>
<reference evidence="1 2" key="1">
    <citation type="journal article" date="2015" name="Antonie Van Leeuwenhoek">
        <title>Oceanobacillus bengalensis sp. nov., a bacterium isolated from seawater of the Bay of Bengal.</title>
        <authorList>
            <person name="Yongchang O."/>
            <person name="Xiang W."/>
            <person name="Wang G."/>
        </authorList>
    </citation>
    <scope>NUCLEOTIDE SEQUENCE [LARGE SCALE GENOMIC DNA]</scope>
    <source>
        <strain evidence="1 2">MCCC 1K00260</strain>
    </source>
</reference>
<dbReference type="Pfam" id="PF08282">
    <property type="entry name" value="Hydrolase_3"/>
    <property type="match status" value="1"/>
</dbReference>
<dbReference type="CDD" id="cd07516">
    <property type="entry name" value="HAD_Pase"/>
    <property type="match status" value="1"/>
</dbReference>
<dbReference type="InterPro" id="IPR023214">
    <property type="entry name" value="HAD_sf"/>
</dbReference>